<evidence type="ECO:0000259" key="2">
    <source>
        <dbReference type="Pfam" id="PF25917"/>
    </source>
</evidence>
<proteinExistence type="inferred from homology"/>
<evidence type="ECO:0000256" key="1">
    <source>
        <dbReference type="ARBA" id="ARBA00009477"/>
    </source>
</evidence>
<feature type="domain" description="YknX-like C-terminal permuted SH3-like" evidence="4">
    <location>
        <begin position="289"/>
        <end position="356"/>
    </location>
</feature>
<dbReference type="Pfam" id="PF25989">
    <property type="entry name" value="YknX_C"/>
    <property type="match status" value="1"/>
</dbReference>
<dbReference type="InterPro" id="IPR058637">
    <property type="entry name" value="YknX-like_C"/>
</dbReference>
<dbReference type="GO" id="GO:1990281">
    <property type="term" value="C:efflux pump complex"/>
    <property type="evidence" value="ECO:0007669"/>
    <property type="project" value="TreeGrafter"/>
</dbReference>
<comment type="caution">
    <text evidence="5">The sequence shown here is derived from an EMBL/GenBank/DDBJ whole genome shotgun (WGS) entry which is preliminary data.</text>
</comment>
<dbReference type="Pfam" id="PF25954">
    <property type="entry name" value="Beta-barrel_RND_2"/>
    <property type="match status" value="1"/>
</dbReference>
<comment type="similarity">
    <text evidence="1">Belongs to the membrane fusion protein (MFP) (TC 8.A.1) family.</text>
</comment>
<dbReference type="Gene3D" id="2.40.50.100">
    <property type="match status" value="1"/>
</dbReference>
<organism evidence="5 6">
    <name type="scientific">Alkalispirochaeta sphaeroplastigenens</name>
    <dbReference type="NCBI Taxonomy" id="1187066"/>
    <lineage>
        <taxon>Bacteria</taxon>
        <taxon>Pseudomonadati</taxon>
        <taxon>Spirochaetota</taxon>
        <taxon>Spirochaetia</taxon>
        <taxon>Spirochaetales</taxon>
        <taxon>Spirochaetaceae</taxon>
        <taxon>Alkalispirochaeta</taxon>
    </lineage>
</organism>
<evidence type="ECO:0000313" key="6">
    <source>
        <dbReference type="Proteomes" id="UP000237350"/>
    </source>
</evidence>
<evidence type="ECO:0000259" key="4">
    <source>
        <dbReference type="Pfam" id="PF25989"/>
    </source>
</evidence>
<accession>A0A2S4JNA9</accession>
<feature type="domain" description="CusB-like beta-barrel" evidence="3">
    <location>
        <begin position="210"/>
        <end position="282"/>
    </location>
</feature>
<dbReference type="Gene3D" id="2.40.30.170">
    <property type="match status" value="1"/>
</dbReference>
<dbReference type="InterPro" id="IPR006143">
    <property type="entry name" value="RND_pump_MFP"/>
</dbReference>
<keyword evidence="6" id="KW-1185">Reference proteome</keyword>
<gene>
    <name evidence="5" type="ORF">AU468_09125</name>
</gene>
<feature type="domain" description="Multidrug resistance protein MdtA-like barrel-sandwich hybrid" evidence="2">
    <location>
        <begin position="79"/>
        <end position="115"/>
    </location>
</feature>
<dbReference type="Proteomes" id="UP000237350">
    <property type="component" value="Unassembled WGS sequence"/>
</dbReference>
<dbReference type="Gene3D" id="2.40.420.20">
    <property type="match status" value="1"/>
</dbReference>
<dbReference type="SUPFAM" id="SSF111369">
    <property type="entry name" value="HlyD-like secretion proteins"/>
    <property type="match status" value="1"/>
</dbReference>
<dbReference type="EMBL" id="LPWH01000070">
    <property type="protein sequence ID" value="POR01017.1"/>
    <property type="molecule type" value="Genomic_DNA"/>
</dbReference>
<name>A0A2S4JNA9_9SPIO</name>
<reference evidence="6" key="1">
    <citation type="submission" date="2015-12" db="EMBL/GenBank/DDBJ databases">
        <authorList>
            <person name="Lodha T.D."/>
            <person name="Chintalapati S."/>
            <person name="Chintalapati V.R."/>
            <person name="Sravanthi T."/>
        </authorList>
    </citation>
    <scope>NUCLEOTIDE SEQUENCE [LARGE SCALE GENOMIC DNA]</scope>
    <source>
        <strain evidence="6">JC133</strain>
    </source>
</reference>
<dbReference type="NCBIfam" id="TIGR01730">
    <property type="entry name" value="RND_mfp"/>
    <property type="match status" value="1"/>
</dbReference>
<dbReference type="AlphaFoldDB" id="A0A2S4JNA9"/>
<evidence type="ECO:0000259" key="3">
    <source>
        <dbReference type="Pfam" id="PF25954"/>
    </source>
</evidence>
<dbReference type="InterPro" id="IPR058625">
    <property type="entry name" value="MdtA-like_BSH"/>
</dbReference>
<evidence type="ECO:0000313" key="5">
    <source>
        <dbReference type="EMBL" id="POR01017.1"/>
    </source>
</evidence>
<protein>
    <submittedName>
        <fullName evidence="5">Uncharacterized protein</fullName>
    </submittedName>
</protein>
<sequence length="382" mass="42185">MVSRKLLLTLATITALVAAVFIIGSARMNPLEAQEGNDTASTGEEQARPIPVRVITPERRDFTEYGEYFGEVRGIARATLSAGTAGRVVALHAREGDLVQKGDSLAEIDPEQAELRYRTALLAEELAREHYRREQRFLEQGSSFQVRVDQARLEWLQAQSRLLDTRRLREEALAITPVSGTVVTRHIELNDHLEAGDLTFHVADLSRMIVSVGVPEADIAGLRELTRAKVFFSSLPDLSFQGVPRSFSRRKSDRALTYRVEIEIENPRGVLLEGQTARVELELRTLPDALVVPNRAIFTRGNQSFVMTVEEGRAREVPIRPGPSDRTGTAVLEGLRGEELLVAEGFNRLRQGSLVIVQDDTTARAAASVTESVAAGQIRSTP</sequence>
<dbReference type="PANTHER" id="PTHR30469">
    <property type="entry name" value="MULTIDRUG RESISTANCE PROTEIN MDTA"/>
    <property type="match status" value="1"/>
</dbReference>
<dbReference type="GO" id="GO:0015562">
    <property type="term" value="F:efflux transmembrane transporter activity"/>
    <property type="evidence" value="ECO:0007669"/>
    <property type="project" value="TreeGrafter"/>
</dbReference>
<dbReference type="InterPro" id="IPR058792">
    <property type="entry name" value="Beta-barrel_RND_2"/>
</dbReference>
<dbReference type="Pfam" id="PF25917">
    <property type="entry name" value="BSH_RND"/>
    <property type="match status" value="1"/>
</dbReference>